<dbReference type="STRING" id="351160.RCIX1074"/>
<dbReference type="RefSeq" id="WP_012036130.1">
    <property type="nucleotide sequence ID" value="NC_009464.1"/>
</dbReference>
<organism evidence="1 2">
    <name type="scientific">Methanocella arvoryzae (strain DSM 22066 / NBRC 105507 / MRE50)</name>
    <dbReference type="NCBI Taxonomy" id="351160"/>
    <lineage>
        <taxon>Archaea</taxon>
        <taxon>Methanobacteriati</taxon>
        <taxon>Methanobacteriota</taxon>
        <taxon>Stenosarchaea group</taxon>
        <taxon>Methanomicrobia</taxon>
        <taxon>Methanocellales</taxon>
        <taxon>Methanocellaceae</taxon>
        <taxon>Methanocella</taxon>
    </lineage>
</organism>
<evidence type="ECO:0008006" key="3">
    <source>
        <dbReference type="Google" id="ProtNLM"/>
    </source>
</evidence>
<keyword evidence="2" id="KW-1185">Reference proteome</keyword>
<sequence length="406" mass="47857">MERLEITRQQARSFLLAHQGLWPPGELEGKAGVSAYIRRVNCIQFDPLNVAGPNHELVLQARVKDFRSSMLQELLYRDRTLIDGWDKNMCIYPAEDWSYFRRARERARKRLGGKSHPITPYLDLIRREIEEKGPLTSADLAFDDRIDWPWGPTRVSRAALESMYFWGELIVHHKVGTRRAYDFARRHLSDEILSAPDRNRTEKQYYDWYVHRRIGSIGLLWNRAGDAWLGIHDIKSKDRNDAIGRLLRQEKIVEVWVEGISHPFYLRNEDMACMERALRSRRSPQARASVLAPLDNLIWDRKLVKELFGFEYLWEVYKPAAERRYGYYVLPVLYGDRFVARFEPGRGEDGALLIKNWWWEPEIEQSEELRSGLLACFRQFSRYLGAGRVAADKKVSRREKLDWLAQ</sequence>
<name>Q0W5E9_METAR</name>
<reference evidence="1 2" key="1">
    <citation type="journal article" date="2006" name="Science">
        <title>Genome of rice cluster I archaea -- the key methane producers in the rice rhizosphere.</title>
        <authorList>
            <person name="Erkel C."/>
            <person name="Kube M."/>
            <person name="Reinhardt R."/>
            <person name="Liesack W."/>
        </authorList>
    </citation>
    <scope>NUCLEOTIDE SEQUENCE [LARGE SCALE GENOMIC DNA]</scope>
    <source>
        <strain evidence="2">DSM 22066 / NBRC 105507 / MRE50</strain>
    </source>
</reference>
<dbReference type="GeneID" id="5142907"/>
<dbReference type="PANTHER" id="PTHR30528:SF0">
    <property type="entry name" value="CYTOPLASMIC PROTEIN"/>
    <property type="match status" value="1"/>
</dbReference>
<dbReference type="PATRIC" id="fig|351160.9.peg.1844"/>
<dbReference type="Pfam" id="PF06224">
    <property type="entry name" value="AlkZ-like"/>
    <property type="match status" value="1"/>
</dbReference>
<dbReference type="PANTHER" id="PTHR30528">
    <property type="entry name" value="CYTOPLASMIC PROTEIN"/>
    <property type="match status" value="1"/>
</dbReference>
<proteinExistence type="predicted"/>
<dbReference type="Proteomes" id="UP000000663">
    <property type="component" value="Chromosome"/>
</dbReference>
<dbReference type="InterPro" id="IPR009351">
    <property type="entry name" value="AlkZ-like"/>
</dbReference>
<evidence type="ECO:0000313" key="2">
    <source>
        <dbReference type="Proteomes" id="UP000000663"/>
    </source>
</evidence>
<dbReference type="AlphaFoldDB" id="Q0W5E9"/>
<evidence type="ECO:0000313" key="1">
    <source>
        <dbReference type="EMBL" id="CAJ36394.1"/>
    </source>
</evidence>
<dbReference type="KEGG" id="rci:RCIX1074"/>
<protein>
    <recommendedName>
        <fullName evidence="3">Winged helix-turn-helix domain-containing protein</fullName>
    </recommendedName>
</protein>
<accession>Q0W5E9</accession>
<gene>
    <name evidence="1" type="ORF">RCIX1074</name>
</gene>
<dbReference type="EMBL" id="AM114193">
    <property type="protein sequence ID" value="CAJ36394.1"/>
    <property type="molecule type" value="Genomic_DNA"/>
</dbReference>